<protein>
    <submittedName>
        <fullName evidence="1">Uncharacterized protein</fullName>
    </submittedName>
</protein>
<accession>A0A382XPL0</accession>
<reference evidence="1" key="1">
    <citation type="submission" date="2018-05" db="EMBL/GenBank/DDBJ databases">
        <authorList>
            <person name="Lanie J.A."/>
            <person name="Ng W.-L."/>
            <person name="Kazmierczak K.M."/>
            <person name="Andrzejewski T.M."/>
            <person name="Davidsen T.M."/>
            <person name="Wayne K.J."/>
            <person name="Tettelin H."/>
            <person name="Glass J.I."/>
            <person name="Rusch D."/>
            <person name="Podicherti R."/>
            <person name="Tsui H.-C.T."/>
            <person name="Winkler M.E."/>
        </authorList>
    </citation>
    <scope>NUCLEOTIDE SEQUENCE</scope>
</reference>
<name>A0A382XPL0_9ZZZZ</name>
<gene>
    <name evidence="1" type="ORF">METZ01_LOCUS425797</name>
</gene>
<evidence type="ECO:0000313" key="1">
    <source>
        <dbReference type="EMBL" id="SVD72943.1"/>
    </source>
</evidence>
<dbReference type="EMBL" id="UINC01169417">
    <property type="protein sequence ID" value="SVD72943.1"/>
    <property type="molecule type" value="Genomic_DNA"/>
</dbReference>
<proteinExistence type="predicted"/>
<dbReference type="AlphaFoldDB" id="A0A382XPL0"/>
<organism evidence="1">
    <name type="scientific">marine metagenome</name>
    <dbReference type="NCBI Taxonomy" id="408172"/>
    <lineage>
        <taxon>unclassified sequences</taxon>
        <taxon>metagenomes</taxon>
        <taxon>ecological metagenomes</taxon>
    </lineage>
</organism>
<sequence length="39" mass="4156">MADARCARRSADALNELRPLRQRVSRAAGVCLPTAAGCQ</sequence>
<feature type="non-terminal residue" evidence="1">
    <location>
        <position position="39"/>
    </location>
</feature>